<dbReference type="EMBL" id="AJIL01000138">
    <property type="protein sequence ID" value="KNE93374.1"/>
    <property type="molecule type" value="Genomic_DNA"/>
</dbReference>
<sequence length="294" mass="32167">MKKIMAGIDSDITDSTHSPVADNQSQVADNQSQVADNQSQVADNQSQVADNQSQVADNQSQVADNQSQVADNQSQVADNQSQVADNQSQVADNQSPVARNHSPAEDDDVTVAGDYSSVAGDPLSVADNHLQGDREPNEGQGPPAAARLPVDALGIIRVYFKIWVSNHLLPNSDKKLGEDEFSVVEPKAYKDEMCTNLKGLTLEGLKTRVIQYLKLDYPEYPLWLCVQRAEEDGVLRWQYIIGGKPIPERHILDESTKSIILREVAESSIGTRIAKVLIGMYMQKPPCQVTADQA</sequence>
<dbReference type="AlphaFoldDB" id="A0A0L0V315"/>
<organism evidence="2 3">
    <name type="scientific">Puccinia striiformis f. sp. tritici PST-78</name>
    <dbReference type="NCBI Taxonomy" id="1165861"/>
    <lineage>
        <taxon>Eukaryota</taxon>
        <taxon>Fungi</taxon>
        <taxon>Dikarya</taxon>
        <taxon>Basidiomycota</taxon>
        <taxon>Pucciniomycotina</taxon>
        <taxon>Pucciniomycetes</taxon>
        <taxon>Pucciniales</taxon>
        <taxon>Pucciniaceae</taxon>
        <taxon>Puccinia</taxon>
    </lineage>
</organism>
<dbReference type="STRING" id="1165861.A0A0L0V315"/>
<proteinExistence type="predicted"/>
<gene>
    <name evidence="2" type="ORF">PSTG_13196</name>
</gene>
<feature type="region of interest" description="Disordered" evidence="1">
    <location>
        <begin position="1"/>
        <end position="145"/>
    </location>
</feature>
<dbReference type="Proteomes" id="UP000054564">
    <property type="component" value="Unassembled WGS sequence"/>
</dbReference>
<comment type="caution">
    <text evidence="2">The sequence shown here is derived from an EMBL/GenBank/DDBJ whole genome shotgun (WGS) entry which is preliminary data.</text>
</comment>
<dbReference type="Gene3D" id="1.20.5.340">
    <property type="match status" value="1"/>
</dbReference>
<name>A0A0L0V315_9BASI</name>
<evidence type="ECO:0000313" key="3">
    <source>
        <dbReference type="Proteomes" id="UP000054564"/>
    </source>
</evidence>
<accession>A0A0L0V315</accession>
<reference evidence="3" key="1">
    <citation type="submission" date="2014-03" db="EMBL/GenBank/DDBJ databases">
        <title>The Genome Sequence of Puccinia striiformis f. sp. tritici PST-78.</title>
        <authorList>
            <consortium name="The Broad Institute Genome Sequencing Platform"/>
            <person name="Cuomo C."/>
            <person name="Hulbert S."/>
            <person name="Chen X."/>
            <person name="Walker B."/>
            <person name="Young S.K."/>
            <person name="Zeng Q."/>
            <person name="Gargeya S."/>
            <person name="Fitzgerald M."/>
            <person name="Haas B."/>
            <person name="Abouelleil A."/>
            <person name="Alvarado L."/>
            <person name="Arachchi H.M."/>
            <person name="Berlin A.M."/>
            <person name="Chapman S.B."/>
            <person name="Goldberg J."/>
            <person name="Griggs A."/>
            <person name="Gujja S."/>
            <person name="Hansen M."/>
            <person name="Howarth C."/>
            <person name="Imamovic A."/>
            <person name="Larimer J."/>
            <person name="McCowan C."/>
            <person name="Montmayeur A."/>
            <person name="Murphy C."/>
            <person name="Neiman D."/>
            <person name="Pearson M."/>
            <person name="Priest M."/>
            <person name="Roberts A."/>
            <person name="Saif S."/>
            <person name="Shea T."/>
            <person name="Sisk P."/>
            <person name="Sykes S."/>
            <person name="Wortman J."/>
            <person name="Nusbaum C."/>
            <person name="Birren B."/>
        </authorList>
    </citation>
    <scope>NUCLEOTIDE SEQUENCE [LARGE SCALE GENOMIC DNA]</scope>
    <source>
        <strain evidence="3">race PST-78</strain>
    </source>
</reference>
<protein>
    <submittedName>
        <fullName evidence="2">Uncharacterized protein</fullName>
    </submittedName>
</protein>
<evidence type="ECO:0000256" key="1">
    <source>
        <dbReference type="SAM" id="MobiDB-lite"/>
    </source>
</evidence>
<feature type="compositionally biased region" description="Polar residues" evidence="1">
    <location>
        <begin position="13"/>
        <end position="97"/>
    </location>
</feature>
<keyword evidence="3" id="KW-1185">Reference proteome</keyword>
<evidence type="ECO:0000313" key="2">
    <source>
        <dbReference type="EMBL" id="KNE93374.1"/>
    </source>
</evidence>